<dbReference type="SUPFAM" id="SSF88874">
    <property type="entry name" value="Receptor-binding domain of short tail fibre protein gp12"/>
    <property type="match status" value="1"/>
</dbReference>
<organism evidence="2 3">
    <name type="scientific">Marinomonas primoryensis</name>
    <dbReference type="NCBI Taxonomy" id="178399"/>
    <lineage>
        <taxon>Bacteria</taxon>
        <taxon>Pseudomonadati</taxon>
        <taxon>Pseudomonadota</taxon>
        <taxon>Gammaproteobacteria</taxon>
        <taxon>Oceanospirillales</taxon>
        <taxon>Oceanospirillaceae</taxon>
        <taxon>Marinomonas</taxon>
    </lineage>
</organism>
<dbReference type="InterPro" id="IPR037053">
    <property type="entry name" value="Phage_tail_collar_dom_sf"/>
</dbReference>
<evidence type="ECO:0000313" key="3">
    <source>
        <dbReference type="Proteomes" id="UP000249898"/>
    </source>
</evidence>
<dbReference type="AlphaFoldDB" id="A0A2Z4PXV1"/>
<gene>
    <name evidence="2" type="ORF">A8139_10395</name>
</gene>
<accession>A0A2Z4PXV1</accession>
<dbReference type="Pfam" id="PF07484">
    <property type="entry name" value="Collar"/>
    <property type="match status" value="1"/>
</dbReference>
<feature type="domain" description="Phage tail collar" evidence="1">
    <location>
        <begin position="15"/>
        <end position="71"/>
    </location>
</feature>
<protein>
    <recommendedName>
        <fullName evidence="1">Phage tail collar domain-containing protein</fullName>
    </recommendedName>
</protein>
<dbReference type="Proteomes" id="UP000249898">
    <property type="component" value="Chromosome"/>
</dbReference>
<reference evidence="2 3" key="1">
    <citation type="submission" date="2016-06" db="EMBL/GenBank/DDBJ databases">
        <title>The sequenced genome of the ice-adhering bacterium Marinomonas primoryensis, from Antarctica.</title>
        <authorList>
            <person name="Graham L."/>
            <person name="Vance T.D.R."/>
            <person name="Davies P.L."/>
        </authorList>
    </citation>
    <scope>NUCLEOTIDE SEQUENCE [LARGE SCALE GENOMIC DNA]</scope>
    <source>
        <strain evidence="2 3">AceL</strain>
    </source>
</reference>
<sequence>MPQTALACGQDAYLGQICVIAGSYCPINTVEAMGQTVAISQNQALFSLLGCTYGGDCRSTMQYPDLRGRAPVGWGQGPGLIGHPIGELYGSEAIVQRVEQMPSHKHAAIFTPGGGASGGGTATGVVSLPVTGSAKIATSSSAAGSIAPSDHAVLGKAAQGLSGVTLYSPAGTTADLNIGPAGAVTGTASGTISLPVTGGGSSGGTVDVGSTGDGRAMAIAGPRIAMRYCMVTDGLYPPRPN</sequence>
<dbReference type="InterPro" id="IPR011083">
    <property type="entry name" value="Phage_tail_collar_dom"/>
</dbReference>
<name>A0A2Z4PXV1_9GAMM</name>
<proteinExistence type="predicted"/>
<evidence type="ECO:0000313" key="2">
    <source>
        <dbReference type="EMBL" id="AWY02396.1"/>
    </source>
</evidence>
<evidence type="ECO:0000259" key="1">
    <source>
        <dbReference type="Pfam" id="PF07484"/>
    </source>
</evidence>
<dbReference type="Gene3D" id="3.90.1340.10">
    <property type="entry name" value="Phage tail collar domain"/>
    <property type="match status" value="1"/>
</dbReference>
<dbReference type="EMBL" id="CP016181">
    <property type="protein sequence ID" value="AWY02396.1"/>
    <property type="molecule type" value="Genomic_DNA"/>
</dbReference>